<keyword evidence="4 6" id="KW-0472">Membrane</keyword>
<accession>A0A2P2J089</accession>
<organism evidence="8">
    <name type="scientific">Rhizophora mucronata</name>
    <name type="common">Asiatic mangrove</name>
    <dbReference type="NCBI Taxonomy" id="61149"/>
    <lineage>
        <taxon>Eukaryota</taxon>
        <taxon>Viridiplantae</taxon>
        <taxon>Streptophyta</taxon>
        <taxon>Embryophyta</taxon>
        <taxon>Tracheophyta</taxon>
        <taxon>Spermatophyta</taxon>
        <taxon>Magnoliopsida</taxon>
        <taxon>eudicotyledons</taxon>
        <taxon>Gunneridae</taxon>
        <taxon>Pentapetalae</taxon>
        <taxon>rosids</taxon>
        <taxon>fabids</taxon>
        <taxon>Malpighiales</taxon>
        <taxon>Rhizophoraceae</taxon>
        <taxon>Rhizophora</taxon>
    </lineage>
</organism>
<feature type="compositionally biased region" description="Basic and acidic residues" evidence="5">
    <location>
        <begin position="1"/>
        <end position="19"/>
    </location>
</feature>
<dbReference type="GO" id="GO:0005886">
    <property type="term" value="C:plasma membrane"/>
    <property type="evidence" value="ECO:0007669"/>
    <property type="project" value="TreeGrafter"/>
</dbReference>
<dbReference type="SUPFAM" id="SSF117070">
    <property type="entry name" value="LEA14-like"/>
    <property type="match status" value="1"/>
</dbReference>
<dbReference type="PANTHER" id="PTHR31234:SF72">
    <property type="entry name" value="NDR1_HIN1-LIKE PROTEIN 6"/>
    <property type="match status" value="1"/>
</dbReference>
<dbReference type="PANTHER" id="PTHR31234">
    <property type="entry name" value="LATE EMBRYOGENESIS ABUNDANT (LEA) HYDROXYPROLINE-RICH GLYCOPROTEIN FAMILY"/>
    <property type="match status" value="1"/>
</dbReference>
<protein>
    <recommendedName>
        <fullName evidence="7">Late embryogenesis abundant protein LEA-2 subgroup domain-containing protein</fullName>
    </recommendedName>
</protein>
<feature type="region of interest" description="Disordered" evidence="5">
    <location>
        <begin position="1"/>
        <end position="50"/>
    </location>
</feature>
<feature type="transmembrane region" description="Helical" evidence="6">
    <location>
        <begin position="67"/>
        <end position="97"/>
    </location>
</feature>
<dbReference type="AlphaFoldDB" id="A0A2P2J089"/>
<reference evidence="8" key="1">
    <citation type="submission" date="2018-02" db="EMBL/GenBank/DDBJ databases">
        <title>Rhizophora mucronata_Transcriptome.</title>
        <authorList>
            <person name="Meera S.P."/>
            <person name="Sreeshan A."/>
            <person name="Augustine A."/>
        </authorList>
    </citation>
    <scope>NUCLEOTIDE SEQUENCE</scope>
    <source>
        <tissue evidence="8">Leaf</tissue>
    </source>
</reference>
<proteinExistence type="predicted"/>
<dbReference type="InterPro" id="IPR004864">
    <property type="entry name" value="LEA_2"/>
</dbReference>
<dbReference type="Pfam" id="PF03168">
    <property type="entry name" value="LEA_2"/>
    <property type="match status" value="1"/>
</dbReference>
<comment type="subcellular location">
    <subcellularLocation>
        <location evidence="1">Membrane</location>
        <topology evidence="1">Single-pass membrane protein</topology>
    </subcellularLocation>
</comment>
<evidence type="ECO:0000256" key="4">
    <source>
        <dbReference type="ARBA" id="ARBA00023136"/>
    </source>
</evidence>
<evidence type="ECO:0000256" key="3">
    <source>
        <dbReference type="ARBA" id="ARBA00022989"/>
    </source>
</evidence>
<dbReference type="InterPro" id="IPR044839">
    <property type="entry name" value="NDR1-like"/>
</dbReference>
<evidence type="ECO:0000256" key="5">
    <source>
        <dbReference type="SAM" id="MobiDB-lite"/>
    </source>
</evidence>
<dbReference type="Gene3D" id="2.60.40.1820">
    <property type="match status" value="1"/>
</dbReference>
<keyword evidence="2 6" id="KW-0812">Transmembrane</keyword>
<evidence type="ECO:0000313" key="8">
    <source>
        <dbReference type="EMBL" id="MBW86862.1"/>
    </source>
</evidence>
<evidence type="ECO:0000256" key="2">
    <source>
        <dbReference type="ARBA" id="ARBA00022692"/>
    </source>
</evidence>
<dbReference type="GO" id="GO:0098542">
    <property type="term" value="P:defense response to other organism"/>
    <property type="evidence" value="ECO:0007669"/>
    <property type="project" value="InterPro"/>
</dbReference>
<evidence type="ECO:0000256" key="6">
    <source>
        <dbReference type="SAM" id="Phobius"/>
    </source>
</evidence>
<name>A0A2P2J089_RHIMU</name>
<feature type="compositionally biased region" description="Pro residues" evidence="5">
    <location>
        <begin position="21"/>
        <end position="30"/>
    </location>
</feature>
<keyword evidence="3 6" id="KW-1133">Transmembrane helix</keyword>
<evidence type="ECO:0000256" key="1">
    <source>
        <dbReference type="ARBA" id="ARBA00004167"/>
    </source>
</evidence>
<sequence length="258" mass="29119">MAEQQKIHPVSDRDRDVETAHPPPTAPLVPPGTSKSDTADPTPGEIYPPFRRTLPVMHSKPPKKRSCLCRCFCWTAGLLLLLIVIIGIVAGILFLVFQPKFPKYSIDRMQVTQFILNPDSSLYATFNVTISARNPNKKIGIYYEGGSYINVWYEDTKLCEGSLPKFYQGHRKTTVLNVPLTGQTQDANSLFQALQQQQQQTGTIPMDLKVKQPVRVKLGKLKLMKVKFLVRCRLNVNSLTSNNSVTIRNSSCKIRFRL</sequence>
<feature type="domain" description="Late embryogenesis abundant protein LEA-2 subgroup" evidence="7">
    <location>
        <begin position="129"/>
        <end position="231"/>
    </location>
</feature>
<evidence type="ECO:0000259" key="7">
    <source>
        <dbReference type="Pfam" id="PF03168"/>
    </source>
</evidence>
<dbReference type="EMBL" id="GGEC01006379">
    <property type="protein sequence ID" value="MBW86862.1"/>
    <property type="molecule type" value="Transcribed_RNA"/>
</dbReference>